<name>A0A6J2WRE2_CHACN</name>
<dbReference type="PANTHER" id="PTHR14014">
    <property type="entry name" value="TELOMERE REPEATS-BINDING BOUQUET FORMATION PROTEIN 1"/>
    <property type="match status" value="1"/>
</dbReference>
<dbReference type="Gene3D" id="1.10.10.60">
    <property type="entry name" value="Homeodomain-like"/>
    <property type="match status" value="1"/>
</dbReference>
<keyword evidence="2" id="KW-1185">Reference proteome</keyword>
<reference evidence="3" key="1">
    <citation type="submission" date="2025-08" db="UniProtKB">
        <authorList>
            <consortium name="RefSeq"/>
        </authorList>
    </citation>
    <scope>IDENTIFICATION</scope>
</reference>
<dbReference type="FunCoup" id="A0A6J2WRE2">
    <property type="interactions" value="423"/>
</dbReference>
<protein>
    <submittedName>
        <fullName evidence="3">Telomere repeats-binding bouquet formation protein 1</fullName>
    </submittedName>
</protein>
<dbReference type="GO" id="GO:0070197">
    <property type="term" value="P:meiotic attachment of telomere to nuclear envelope"/>
    <property type="evidence" value="ECO:0007669"/>
    <property type="project" value="InterPro"/>
</dbReference>
<dbReference type="GeneID" id="115826572"/>
<dbReference type="Gene3D" id="1.25.10.10">
    <property type="entry name" value="Leucine-rich Repeat Variant"/>
    <property type="match status" value="1"/>
</dbReference>
<sequence length="641" mass="71670">MNESNSKTQNAIKTDLQLLLECLKYQMKCPDSQKQALLTIYSICQRNDECVELLRDMGGIVFVYNLSRSSPYTKVKETALFTLSAMAETRESCKQDLCRMEMFSDLAAYLKQEVPLTQKRVAVYMLSVLVANNRSGQILAHSSGCVQVLLDIFRCAFPGSSECEGSAVSPLWSSASSALCGCVNNPQNEVNQDVCVSVYPLVKLWLDQLVLPAIELAQPVCSFIAMTVANNSRAQEHFCSVGGVMSLTRALICVTSDTLSAASCKLAVLFTKTLCACITDSPAVAAGLSEMQLVPELLLLLSSPNLDPADRLCVVLTIAHCTDASEHHQTQLLLTGGLPLIISLLTDSADEELKNAAIFVLQTCKQIAESVSQPVEGGVCDMEEQRKSARQLLQRIQRLEKSQQQVTLPHFFPHPVTLKTAENRPLSQPDDEITLCSDLLSDEIDRILCTPLSTAHSHPRCAGCMCSAEEVDSRVFSAELRSCQYLCDFHLHLLQTENQLKTCLRQHRALRGHLVLQWTVTRLIEGLEWDRTGGLILGLGLVWDWEWSGQLMWEFLSSTVSEKQQEDGCVDEADKNPVRRKRRNFSDEELVFLQEGVRRFGHCWNSILWAYPFTQSRTSIDLAKKYQRLQKTRTQTEEQTE</sequence>
<dbReference type="RefSeq" id="XP_030646311.1">
    <property type="nucleotide sequence ID" value="XM_030790451.1"/>
</dbReference>
<dbReference type="OrthoDB" id="608866at2759"/>
<dbReference type="SUPFAM" id="SSF48371">
    <property type="entry name" value="ARM repeat"/>
    <property type="match status" value="1"/>
</dbReference>
<dbReference type="PANTHER" id="PTHR14014:SF0">
    <property type="entry name" value="TELOMERE REPEATS-BINDING BOUQUET FORMATION PROTEIN 1"/>
    <property type="match status" value="1"/>
</dbReference>
<evidence type="ECO:0000313" key="3">
    <source>
        <dbReference type="RefSeq" id="XP_030646311.1"/>
    </source>
</evidence>
<dbReference type="SMART" id="SM00717">
    <property type="entry name" value="SANT"/>
    <property type="match status" value="1"/>
</dbReference>
<dbReference type="InterPro" id="IPR011989">
    <property type="entry name" value="ARM-like"/>
</dbReference>
<dbReference type="CTD" id="283847"/>
<dbReference type="InterPro" id="IPR042359">
    <property type="entry name" value="TERB1"/>
</dbReference>
<dbReference type="Proteomes" id="UP000504632">
    <property type="component" value="Chromosome 13"/>
</dbReference>
<gene>
    <name evidence="3" type="primary">terb1</name>
</gene>
<proteinExistence type="predicted"/>
<accession>A0A6J2WRE2</accession>
<dbReference type="SUPFAM" id="SSF46689">
    <property type="entry name" value="Homeodomain-like"/>
    <property type="match status" value="1"/>
</dbReference>
<organism evidence="2 3">
    <name type="scientific">Chanos chanos</name>
    <name type="common">Milkfish</name>
    <name type="synonym">Mugil chanos</name>
    <dbReference type="NCBI Taxonomy" id="29144"/>
    <lineage>
        <taxon>Eukaryota</taxon>
        <taxon>Metazoa</taxon>
        <taxon>Chordata</taxon>
        <taxon>Craniata</taxon>
        <taxon>Vertebrata</taxon>
        <taxon>Euteleostomi</taxon>
        <taxon>Actinopterygii</taxon>
        <taxon>Neopterygii</taxon>
        <taxon>Teleostei</taxon>
        <taxon>Ostariophysi</taxon>
        <taxon>Gonorynchiformes</taxon>
        <taxon>Chanidae</taxon>
        <taxon>Chanos</taxon>
    </lineage>
</organism>
<feature type="domain" description="Myb-like" evidence="1">
    <location>
        <begin position="581"/>
        <end position="632"/>
    </location>
</feature>
<dbReference type="InterPro" id="IPR016024">
    <property type="entry name" value="ARM-type_fold"/>
</dbReference>
<dbReference type="AlphaFoldDB" id="A0A6J2WRE2"/>
<evidence type="ECO:0000313" key="2">
    <source>
        <dbReference type="Proteomes" id="UP000504632"/>
    </source>
</evidence>
<dbReference type="InParanoid" id="A0A6J2WRE2"/>
<dbReference type="InterPro" id="IPR001005">
    <property type="entry name" value="SANT/Myb"/>
</dbReference>
<evidence type="ECO:0000259" key="1">
    <source>
        <dbReference type="SMART" id="SM00717"/>
    </source>
</evidence>
<dbReference type="InterPro" id="IPR009057">
    <property type="entry name" value="Homeodomain-like_sf"/>
</dbReference>
<dbReference type="GO" id="GO:0007129">
    <property type="term" value="P:homologous chromosome pairing at meiosis"/>
    <property type="evidence" value="ECO:0007669"/>
    <property type="project" value="TreeGrafter"/>
</dbReference>